<dbReference type="InterPro" id="IPR051601">
    <property type="entry name" value="Serine_prot/Carboxylest_S33"/>
</dbReference>
<dbReference type="GeneID" id="19276627"/>
<dbReference type="OMA" id="ERFIQVY"/>
<sequence length="550" mass="59201">MKSPIAWAALLPVVLATCSQTCSFDSIIPSQNLTWCPCYTSFYCARLDVPLDYQNPEIGRASIPLLKVPAQNDSLFGPYQGMILINPGGPGASGVETALGNGTLIQSIIGTNWDIIGFDTRGIAYSKPLANCSYGITPTGQSNLSSRTIPRVTDEFFNQWIEYGQDVGKQCESLIGGETSAGQHMSTAVTARDMLSVVDAFAATEDGMRAAKPKELLNYYGISYGTFLGQTFASMFPERVGNMALDGVVSPQGYLANFTSHSVTDLDGIVAAFFIYCHEAGPSVCPYFTGSTPRDIFDRFNQSFSQLDPQRAQLENWSNATDLEAALVVFKVGILTAVNSPITNFATFAEVLVSLEASIAAQNISTWTQAAEAIYNDPTPVGNTNIEWTLGVLCSDQNNAWYGKTLEDLRPQLAQLESQSIIGEVWSKSMLGCLGWPIKATEIFQGPFGGDTATPLLFVSNTYDPVTPIENSFASAPRYKNAQVLTVDGMGHGISATLNTCAYKKMAAYFQTNALPGNDSFCALESGPFGVILNGTLKENVVIAKLQHLG</sequence>
<comment type="similarity">
    <text evidence="1">Belongs to the peptidase S33 family.</text>
</comment>
<evidence type="ECO:0000259" key="5">
    <source>
        <dbReference type="Pfam" id="PF08386"/>
    </source>
</evidence>
<gene>
    <name evidence="6" type="ORF">PFICI_11614</name>
</gene>
<dbReference type="PANTHER" id="PTHR43248:SF25">
    <property type="entry name" value="AB HYDROLASE-1 DOMAIN-CONTAINING PROTEIN-RELATED"/>
    <property type="match status" value="1"/>
</dbReference>
<dbReference type="EMBL" id="KI912117">
    <property type="protein sequence ID" value="ETS76227.1"/>
    <property type="molecule type" value="Genomic_DNA"/>
</dbReference>
<dbReference type="InParanoid" id="W3WSX7"/>
<dbReference type="SUPFAM" id="SSF53474">
    <property type="entry name" value="alpha/beta-Hydrolases"/>
    <property type="match status" value="1"/>
</dbReference>
<evidence type="ECO:0000313" key="6">
    <source>
        <dbReference type="EMBL" id="ETS76227.1"/>
    </source>
</evidence>
<feature type="domain" description="AB hydrolase-1" evidence="4">
    <location>
        <begin position="83"/>
        <end position="255"/>
    </location>
</feature>
<dbReference type="InterPro" id="IPR000073">
    <property type="entry name" value="AB_hydrolase_1"/>
</dbReference>
<evidence type="ECO:0000256" key="3">
    <source>
        <dbReference type="SAM" id="SignalP"/>
    </source>
</evidence>
<keyword evidence="7" id="KW-1185">Reference proteome</keyword>
<dbReference type="Proteomes" id="UP000030651">
    <property type="component" value="Unassembled WGS sequence"/>
</dbReference>
<evidence type="ECO:0008006" key="8">
    <source>
        <dbReference type="Google" id="ProtNLM"/>
    </source>
</evidence>
<dbReference type="Gene3D" id="3.40.50.1820">
    <property type="entry name" value="alpha/beta hydrolase"/>
    <property type="match status" value="1"/>
</dbReference>
<evidence type="ECO:0000256" key="1">
    <source>
        <dbReference type="ARBA" id="ARBA00010088"/>
    </source>
</evidence>
<evidence type="ECO:0000259" key="4">
    <source>
        <dbReference type="Pfam" id="PF00561"/>
    </source>
</evidence>
<evidence type="ECO:0000313" key="7">
    <source>
        <dbReference type="Proteomes" id="UP000030651"/>
    </source>
</evidence>
<dbReference type="RefSeq" id="XP_007838386.1">
    <property type="nucleotide sequence ID" value="XM_007840195.1"/>
</dbReference>
<keyword evidence="2" id="KW-0378">Hydrolase</keyword>
<dbReference type="InterPro" id="IPR029058">
    <property type="entry name" value="AB_hydrolase_fold"/>
</dbReference>
<accession>W3WSX7</accession>
<name>W3WSX7_PESFW</name>
<dbReference type="Pfam" id="PF08386">
    <property type="entry name" value="Abhydrolase_4"/>
    <property type="match status" value="1"/>
</dbReference>
<proteinExistence type="inferred from homology"/>
<dbReference type="GO" id="GO:0016787">
    <property type="term" value="F:hydrolase activity"/>
    <property type="evidence" value="ECO:0007669"/>
    <property type="project" value="UniProtKB-KW"/>
</dbReference>
<dbReference type="PANTHER" id="PTHR43248">
    <property type="entry name" value="2-SUCCINYL-6-HYDROXY-2,4-CYCLOHEXADIENE-1-CARBOXYLATE SYNTHASE"/>
    <property type="match status" value="1"/>
</dbReference>
<dbReference type="InterPro" id="IPR013595">
    <property type="entry name" value="Pept_S33_TAP-like_C"/>
</dbReference>
<keyword evidence="3" id="KW-0732">Signal</keyword>
<dbReference type="eggNOG" id="ENOG502RY03">
    <property type="taxonomic scope" value="Eukaryota"/>
</dbReference>
<protein>
    <recommendedName>
        <fullName evidence="8">Peptidase S33 tripeptidyl aminopeptidase-like C-terminal domain-containing protein</fullName>
    </recommendedName>
</protein>
<reference evidence="7" key="1">
    <citation type="journal article" date="2015" name="BMC Genomics">
        <title>Genomic and transcriptomic analysis of the endophytic fungus Pestalotiopsis fici reveals its lifestyle and high potential for synthesis of natural products.</title>
        <authorList>
            <person name="Wang X."/>
            <person name="Zhang X."/>
            <person name="Liu L."/>
            <person name="Xiang M."/>
            <person name="Wang W."/>
            <person name="Sun X."/>
            <person name="Che Y."/>
            <person name="Guo L."/>
            <person name="Liu G."/>
            <person name="Guo L."/>
            <person name="Wang C."/>
            <person name="Yin W.B."/>
            <person name="Stadler M."/>
            <person name="Zhang X."/>
            <person name="Liu X."/>
        </authorList>
    </citation>
    <scope>NUCLEOTIDE SEQUENCE [LARGE SCALE GENOMIC DNA]</scope>
    <source>
        <strain evidence="7">W106-1 / CGMCC3.15140</strain>
    </source>
</reference>
<organism evidence="6 7">
    <name type="scientific">Pestalotiopsis fici (strain W106-1 / CGMCC3.15140)</name>
    <dbReference type="NCBI Taxonomy" id="1229662"/>
    <lineage>
        <taxon>Eukaryota</taxon>
        <taxon>Fungi</taxon>
        <taxon>Dikarya</taxon>
        <taxon>Ascomycota</taxon>
        <taxon>Pezizomycotina</taxon>
        <taxon>Sordariomycetes</taxon>
        <taxon>Xylariomycetidae</taxon>
        <taxon>Amphisphaeriales</taxon>
        <taxon>Sporocadaceae</taxon>
        <taxon>Pestalotiopsis</taxon>
    </lineage>
</organism>
<feature type="domain" description="Peptidase S33 tripeptidyl aminopeptidase-like C-terminal" evidence="5">
    <location>
        <begin position="421"/>
        <end position="522"/>
    </location>
</feature>
<dbReference type="Pfam" id="PF00561">
    <property type="entry name" value="Abhydrolase_1"/>
    <property type="match status" value="1"/>
</dbReference>
<dbReference type="OrthoDB" id="425534at2759"/>
<evidence type="ECO:0000256" key="2">
    <source>
        <dbReference type="ARBA" id="ARBA00022801"/>
    </source>
</evidence>
<feature type="chain" id="PRO_5004833831" description="Peptidase S33 tripeptidyl aminopeptidase-like C-terminal domain-containing protein" evidence="3">
    <location>
        <begin position="17"/>
        <end position="550"/>
    </location>
</feature>
<dbReference type="HOGENOM" id="CLU_013364_5_2_1"/>
<dbReference type="AlphaFoldDB" id="W3WSX7"/>
<feature type="signal peptide" evidence="3">
    <location>
        <begin position="1"/>
        <end position="16"/>
    </location>
</feature>
<dbReference type="KEGG" id="pfy:PFICI_11614"/>